<dbReference type="InterPro" id="IPR017896">
    <property type="entry name" value="4Fe4S_Fe-S-bd"/>
</dbReference>
<dbReference type="InterPro" id="IPR017900">
    <property type="entry name" value="4Fe4S_Fe_S_CS"/>
</dbReference>
<keyword evidence="7" id="KW-1133">Transmembrane helix</keyword>
<dbReference type="EMBL" id="JAAGNX010000003">
    <property type="protein sequence ID" value="NDV63469.1"/>
    <property type="molecule type" value="Genomic_DNA"/>
</dbReference>
<name>A0A6B2M5N2_9BACT</name>
<keyword evidence="4" id="KW-0249">Electron transport</keyword>
<sequence length="517" mass="58036">MRITRVRIVSQTFFFCLFLFFVIITDLRYLKGYPVSLFLELDPLVGFATSLTTGTIYKSLILGLVLLIPTLVLGRFFCNWICPYGTLHQFTRFLFGSRDEQWNIDANRFRHLQQLKYVLLVAMLVAALFGSLQIGLLDPICLFHRSMSTAILPGINLLLPDSFYIKQYFHVGAWLVGFILFFFVGMNVIIPRFFCRAVCPLGAFLGFLSRFSLWRIERDPNTCIDCDACLKNCQGASDPHTQLRKSECFVCFECIDDCPVDAISFSFMPNKAHEVSGPPLPGRRAAMGALFGMAGYAVARGSGDSDSNFNKKVIRPPGSVHEDGFLERCIKCDQCIRVCPTNVLQPTLMEAGLEGFWTPILNMKIGYCELNCTLCGQVCPTGAIQRISIEEKNGRGEFAEQGPVRIGTAFYDHGRCLPWTMETPCVVCEEVCPTSPKAIYSREVTIKKRDGNMITLRRPYVDPSLCIGCGICEHECPVKDHAAIRVTAIGETRSDERRLLMDGGDTSTLLDLVKRKR</sequence>
<evidence type="ECO:0000256" key="2">
    <source>
        <dbReference type="ARBA" id="ARBA00022485"/>
    </source>
</evidence>
<dbReference type="GO" id="GO:0051539">
    <property type="term" value="F:4 iron, 4 sulfur cluster binding"/>
    <property type="evidence" value="ECO:0007669"/>
    <property type="project" value="UniProtKB-KW"/>
</dbReference>
<dbReference type="PROSITE" id="PS51379">
    <property type="entry name" value="4FE4S_FER_2"/>
    <property type="match status" value="4"/>
</dbReference>
<protein>
    <submittedName>
        <fullName evidence="9">4Fe-4S dicluster domain-containing protein</fullName>
    </submittedName>
</protein>
<proteinExistence type="predicted"/>
<keyword evidence="3" id="KW-0479">Metal-binding</keyword>
<accession>A0A6B2M5N2</accession>
<dbReference type="CDD" id="cd16373">
    <property type="entry name" value="DMSOR_beta_like"/>
    <property type="match status" value="1"/>
</dbReference>
<keyword evidence="10" id="KW-1185">Reference proteome</keyword>
<evidence type="ECO:0000256" key="1">
    <source>
        <dbReference type="ARBA" id="ARBA00022448"/>
    </source>
</evidence>
<gene>
    <name evidence="9" type="ORF">G0Q06_13470</name>
</gene>
<dbReference type="Pfam" id="PF12801">
    <property type="entry name" value="Fer4_5"/>
    <property type="match status" value="2"/>
</dbReference>
<dbReference type="InterPro" id="IPR051684">
    <property type="entry name" value="Electron_Trans/Redox"/>
</dbReference>
<keyword evidence="2" id="KW-0004">4Fe-4S</keyword>
<evidence type="ECO:0000313" key="10">
    <source>
        <dbReference type="Proteomes" id="UP000478417"/>
    </source>
</evidence>
<feature type="domain" description="4Fe-4S ferredoxin-type" evidence="8">
    <location>
        <begin position="457"/>
        <end position="489"/>
    </location>
</feature>
<keyword evidence="6" id="KW-0411">Iron-sulfur</keyword>
<feature type="domain" description="4Fe-4S ferredoxin-type" evidence="8">
    <location>
        <begin position="318"/>
        <end position="349"/>
    </location>
</feature>
<evidence type="ECO:0000256" key="7">
    <source>
        <dbReference type="SAM" id="Phobius"/>
    </source>
</evidence>
<evidence type="ECO:0000256" key="6">
    <source>
        <dbReference type="ARBA" id="ARBA00023014"/>
    </source>
</evidence>
<organism evidence="9 10">
    <name type="scientific">Oceanipulchritudo coccoides</name>
    <dbReference type="NCBI Taxonomy" id="2706888"/>
    <lineage>
        <taxon>Bacteria</taxon>
        <taxon>Pseudomonadati</taxon>
        <taxon>Verrucomicrobiota</taxon>
        <taxon>Opitutia</taxon>
        <taxon>Puniceicoccales</taxon>
        <taxon>Oceanipulchritudinaceae</taxon>
        <taxon>Oceanipulchritudo</taxon>
    </lineage>
</organism>
<reference evidence="9 10" key="1">
    <citation type="submission" date="2020-02" db="EMBL/GenBank/DDBJ databases">
        <title>Albibacoteraceae fam. nov., the first described family within the subdivision 4 Verrucomicrobia.</title>
        <authorList>
            <person name="Xi F."/>
        </authorList>
    </citation>
    <scope>NUCLEOTIDE SEQUENCE [LARGE SCALE GENOMIC DNA]</scope>
    <source>
        <strain evidence="9 10">CK1056</strain>
    </source>
</reference>
<evidence type="ECO:0000256" key="4">
    <source>
        <dbReference type="ARBA" id="ARBA00022982"/>
    </source>
</evidence>
<dbReference type="GO" id="GO:0046872">
    <property type="term" value="F:metal ion binding"/>
    <property type="evidence" value="ECO:0007669"/>
    <property type="project" value="UniProtKB-KW"/>
</dbReference>
<keyword evidence="5" id="KW-0408">Iron</keyword>
<feature type="transmembrane region" description="Helical" evidence="7">
    <location>
        <begin position="12"/>
        <end position="30"/>
    </location>
</feature>
<dbReference type="Pfam" id="PF12838">
    <property type="entry name" value="Fer4_7"/>
    <property type="match status" value="2"/>
</dbReference>
<feature type="domain" description="4Fe-4S ferredoxin-type" evidence="8">
    <location>
        <begin position="357"/>
        <end position="389"/>
    </location>
</feature>
<keyword evidence="1" id="KW-0813">Transport</keyword>
<dbReference type="PANTHER" id="PTHR30176:SF3">
    <property type="entry name" value="FERREDOXIN-TYPE PROTEIN NAPH"/>
    <property type="match status" value="1"/>
</dbReference>
<keyword evidence="7" id="KW-0812">Transmembrane</keyword>
<keyword evidence="7" id="KW-0472">Membrane</keyword>
<evidence type="ECO:0000259" key="8">
    <source>
        <dbReference type="PROSITE" id="PS51379"/>
    </source>
</evidence>
<feature type="transmembrane region" description="Helical" evidence="7">
    <location>
        <begin position="171"/>
        <end position="190"/>
    </location>
</feature>
<dbReference type="Proteomes" id="UP000478417">
    <property type="component" value="Unassembled WGS sequence"/>
</dbReference>
<dbReference type="SUPFAM" id="SSF54862">
    <property type="entry name" value="4Fe-4S ferredoxins"/>
    <property type="match status" value="2"/>
</dbReference>
<feature type="transmembrane region" description="Helical" evidence="7">
    <location>
        <begin position="117"/>
        <end position="136"/>
    </location>
</feature>
<dbReference type="AlphaFoldDB" id="A0A6B2M5N2"/>
<evidence type="ECO:0000256" key="5">
    <source>
        <dbReference type="ARBA" id="ARBA00023004"/>
    </source>
</evidence>
<dbReference type="GO" id="GO:0005886">
    <property type="term" value="C:plasma membrane"/>
    <property type="evidence" value="ECO:0007669"/>
    <property type="project" value="TreeGrafter"/>
</dbReference>
<dbReference type="Gene3D" id="3.30.70.20">
    <property type="match status" value="2"/>
</dbReference>
<comment type="caution">
    <text evidence="9">The sequence shown here is derived from an EMBL/GenBank/DDBJ whole genome shotgun (WGS) entry which is preliminary data.</text>
</comment>
<evidence type="ECO:0000256" key="3">
    <source>
        <dbReference type="ARBA" id="ARBA00022723"/>
    </source>
</evidence>
<dbReference type="PROSITE" id="PS00198">
    <property type="entry name" value="4FE4S_FER_1"/>
    <property type="match status" value="2"/>
</dbReference>
<evidence type="ECO:0000313" key="9">
    <source>
        <dbReference type="EMBL" id="NDV63469.1"/>
    </source>
</evidence>
<feature type="domain" description="4Fe-4S ferredoxin-type" evidence="8">
    <location>
        <begin position="214"/>
        <end position="242"/>
    </location>
</feature>
<dbReference type="PANTHER" id="PTHR30176">
    <property type="entry name" value="FERREDOXIN-TYPE PROTEIN NAPH"/>
    <property type="match status" value="1"/>
</dbReference>